<name>A0A3A8JF48_9BACT</name>
<evidence type="ECO:0000259" key="1">
    <source>
        <dbReference type="PROSITE" id="PS50280"/>
    </source>
</evidence>
<dbReference type="RefSeq" id="WP_120608360.1">
    <property type="nucleotide sequence ID" value="NZ_RAWE01000395.1"/>
</dbReference>
<dbReference type="Gene3D" id="2.170.270.10">
    <property type="entry name" value="SET domain"/>
    <property type="match status" value="1"/>
</dbReference>
<dbReference type="GO" id="GO:0032259">
    <property type="term" value="P:methylation"/>
    <property type="evidence" value="ECO:0007669"/>
    <property type="project" value="UniProtKB-KW"/>
</dbReference>
<organism evidence="2 3">
    <name type="scientific">Corallococcus carmarthensis</name>
    <dbReference type="NCBI Taxonomy" id="2316728"/>
    <lineage>
        <taxon>Bacteria</taxon>
        <taxon>Pseudomonadati</taxon>
        <taxon>Myxococcota</taxon>
        <taxon>Myxococcia</taxon>
        <taxon>Myxococcales</taxon>
        <taxon>Cystobacterineae</taxon>
        <taxon>Myxococcaceae</taxon>
        <taxon>Corallococcus</taxon>
    </lineage>
</organism>
<sequence>MLRVKTSVKPSRIQGLGLFAEERIPRGTVIWAFDQPLDQRYWPGDVARMSAAAKAFLARYAYCERGTLVLCGDHARFMNHSDVPNCGNNASRTATVAVRDIEPGEELTDDYTSMEDPWSEFQGIIESEPVPSRPSLH</sequence>
<dbReference type="AlphaFoldDB" id="A0A3A8JF48"/>
<dbReference type="OrthoDB" id="9804945at2"/>
<dbReference type="Proteomes" id="UP000268313">
    <property type="component" value="Unassembled WGS sequence"/>
</dbReference>
<dbReference type="SUPFAM" id="SSF82199">
    <property type="entry name" value="SET domain"/>
    <property type="match status" value="1"/>
</dbReference>
<dbReference type="GO" id="GO:0008168">
    <property type="term" value="F:methyltransferase activity"/>
    <property type="evidence" value="ECO:0007669"/>
    <property type="project" value="UniProtKB-KW"/>
</dbReference>
<protein>
    <submittedName>
        <fullName evidence="2">SET domain-containing protein-lysine N-methyltransferase</fullName>
    </submittedName>
</protein>
<proteinExistence type="predicted"/>
<reference evidence="3" key="1">
    <citation type="submission" date="2018-09" db="EMBL/GenBank/DDBJ databases">
        <authorList>
            <person name="Livingstone P.G."/>
            <person name="Whitworth D.E."/>
        </authorList>
    </citation>
    <scope>NUCLEOTIDE SEQUENCE [LARGE SCALE GENOMIC DNA]</scope>
    <source>
        <strain evidence="3">CA043D</strain>
    </source>
</reference>
<dbReference type="EMBL" id="RAWE01000395">
    <property type="protein sequence ID" value="RKG93628.1"/>
    <property type="molecule type" value="Genomic_DNA"/>
</dbReference>
<feature type="domain" description="SET" evidence="1">
    <location>
        <begin position="4"/>
        <end position="112"/>
    </location>
</feature>
<keyword evidence="2" id="KW-0489">Methyltransferase</keyword>
<dbReference type="InterPro" id="IPR046341">
    <property type="entry name" value="SET_dom_sf"/>
</dbReference>
<evidence type="ECO:0000313" key="2">
    <source>
        <dbReference type="EMBL" id="RKG93628.1"/>
    </source>
</evidence>
<dbReference type="InterPro" id="IPR001214">
    <property type="entry name" value="SET_dom"/>
</dbReference>
<keyword evidence="3" id="KW-1185">Reference proteome</keyword>
<dbReference type="PROSITE" id="PS50280">
    <property type="entry name" value="SET"/>
    <property type="match status" value="1"/>
</dbReference>
<evidence type="ECO:0000313" key="3">
    <source>
        <dbReference type="Proteomes" id="UP000268313"/>
    </source>
</evidence>
<dbReference type="Pfam" id="PF00856">
    <property type="entry name" value="SET"/>
    <property type="match status" value="1"/>
</dbReference>
<gene>
    <name evidence="2" type="ORF">D7X32_43570</name>
</gene>
<comment type="caution">
    <text evidence="2">The sequence shown here is derived from an EMBL/GenBank/DDBJ whole genome shotgun (WGS) entry which is preliminary data.</text>
</comment>
<accession>A0A3A8JF48</accession>
<dbReference type="SMART" id="SM00317">
    <property type="entry name" value="SET"/>
    <property type="match status" value="1"/>
</dbReference>
<keyword evidence="2" id="KW-0808">Transferase</keyword>